<evidence type="ECO:0000256" key="1">
    <source>
        <dbReference type="SAM" id="Coils"/>
    </source>
</evidence>
<dbReference type="Pfam" id="PF08486">
    <property type="entry name" value="SpoIID"/>
    <property type="match status" value="1"/>
</dbReference>
<dbReference type="Proteomes" id="UP000034264">
    <property type="component" value="Unassembled WGS sequence"/>
</dbReference>
<dbReference type="Gene3D" id="6.10.250.3150">
    <property type="match status" value="1"/>
</dbReference>
<dbReference type="AlphaFoldDB" id="A0A0G1M379"/>
<name>A0A0G1M379_9BACT</name>
<dbReference type="SUPFAM" id="SSF58100">
    <property type="entry name" value="Bacterial hemolysins"/>
    <property type="match status" value="1"/>
</dbReference>
<organism evidence="3 4">
    <name type="scientific">Candidatus Amesbacteria bacterium GW2011_GWC2_45_19</name>
    <dbReference type="NCBI Taxonomy" id="1618366"/>
    <lineage>
        <taxon>Bacteria</taxon>
        <taxon>Candidatus Amesiibacteriota</taxon>
    </lineage>
</organism>
<evidence type="ECO:0000259" key="2">
    <source>
        <dbReference type="Pfam" id="PF08486"/>
    </source>
</evidence>
<evidence type="ECO:0000313" key="4">
    <source>
        <dbReference type="Proteomes" id="UP000034264"/>
    </source>
</evidence>
<evidence type="ECO:0000313" key="3">
    <source>
        <dbReference type="EMBL" id="KKU02671.1"/>
    </source>
</evidence>
<comment type="caution">
    <text evidence="3">The sequence shown here is derived from an EMBL/GenBank/DDBJ whole genome shotgun (WGS) entry which is preliminary data.</text>
</comment>
<gene>
    <name evidence="3" type="ORF">UX05_C0009G0007</name>
</gene>
<proteinExistence type="predicted"/>
<feature type="coiled-coil region" evidence="1">
    <location>
        <begin position="44"/>
        <end position="78"/>
    </location>
</feature>
<dbReference type="InterPro" id="IPR013693">
    <property type="entry name" value="SpoIID/LytB_N"/>
</dbReference>
<feature type="domain" description="Sporulation stage II protein D amidase enhancer LytB N-terminal" evidence="2">
    <location>
        <begin position="305"/>
        <end position="380"/>
    </location>
</feature>
<dbReference type="EMBL" id="LCKS01000009">
    <property type="protein sequence ID" value="KKU02671.1"/>
    <property type="molecule type" value="Genomic_DNA"/>
</dbReference>
<sequence>MVILATAGIVRADECDNISSLGLEQIGPCISKFSGFADAISKANATNSRELASLNTQISNLKAQINQLNSQIQKLQADVFERQVKIGVRETLLAARVKRDYIRKRDQTILTTLFADQTAQRLFADLAYREKLARDDRELIAEISGEIQVLRARGQVLSDQKLNVDALKKRVDDQAKWLAGEVAKANKYVSDLSGKIASLTARQNEILAARSGNFIASVGDSELSDDYNASIRGFREAAPGGSFAVFSFGAYTHQGGAKGMSQYGAKGRAQSGQDYNQILQAYYKASPVGKDTGGTISVAGLGNLNFEDYYLLGIAEMPSSFPMPALKAQAIAARTYAYRYKIGGKSICTDEYCQVFRKSKADNPPSEWRTAVQETRGQVLDGVVTYYSSTTGGYITTMGWDTTDGGGGANFFDKSYEKIGGSPWAYKAWYRKGYSPSGDSCGRDNPWLSSEEMADIINAALYRDDRVTPITTSCWGGNPYSYSELRSKANGPLSVSSVYVSLGNGRTNEVVFQTDKGEIRLSGSDFKTAFNLRAPGRLQIPQSGFAFFNIERK</sequence>
<accession>A0A0G1M379</accession>
<protein>
    <submittedName>
        <fullName evidence="3">SpoIID/LytB domain protein</fullName>
    </submittedName>
</protein>
<keyword evidence="1" id="KW-0175">Coiled coil</keyword>
<reference evidence="3 4" key="1">
    <citation type="journal article" date="2015" name="Nature">
        <title>rRNA introns, odd ribosomes, and small enigmatic genomes across a large radiation of phyla.</title>
        <authorList>
            <person name="Brown C.T."/>
            <person name="Hug L.A."/>
            <person name="Thomas B.C."/>
            <person name="Sharon I."/>
            <person name="Castelle C.J."/>
            <person name="Singh A."/>
            <person name="Wilkins M.J."/>
            <person name="Williams K.H."/>
            <person name="Banfield J.F."/>
        </authorList>
    </citation>
    <scope>NUCLEOTIDE SEQUENCE [LARGE SCALE GENOMIC DNA]</scope>
</reference>